<reference evidence="2 3" key="1">
    <citation type="journal article" date="2016" name="Sci. Rep.">
        <title>Metabolic traits of an uncultured archaeal lineage -MSBL1- from brine pools of the Red Sea.</title>
        <authorList>
            <person name="Mwirichia R."/>
            <person name="Alam I."/>
            <person name="Rashid M."/>
            <person name="Vinu M."/>
            <person name="Ba-Alawi W."/>
            <person name="Anthony Kamau A."/>
            <person name="Kamanda Ngugi D."/>
            <person name="Goker M."/>
            <person name="Klenk H.P."/>
            <person name="Bajic V."/>
            <person name="Stingl U."/>
        </authorList>
    </citation>
    <scope>NUCLEOTIDE SEQUENCE [LARGE SCALE GENOMIC DNA]</scope>
    <source>
        <strain evidence="2">SCGC-AAA382A20</strain>
    </source>
</reference>
<feature type="region of interest" description="Disordered" evidence="1">
    <location>
        <begin position="28"/>
        <end position="58"/>
    </location>
</feature>
<accession>A0A133VLA8</accession>
<protein>
    <submittedName>
        <fullName evidence="2">Uncharacterized protein</fullName>
    </submittedName>
</protein>
<dbReference type="Proteomes" id="UP000070263">
    <property type="component" value="Unassembled WGS sequence"/>
</dbReference>
<dbReference type="AlphaFoldDB" id="A0A133VLA8"/>
<gene>
    <name evidence="2" type="ORF">AKJ51_01845</name>
</gene>
<comment type="caution">
    <text evidence="2">The sequence shown here is derived from an EMBL/GenBank/DDBJ whole genome shotgun (WGS) entry which is preliminary data.</text>
</comment>
<feature type="compositionally biased region" description="Pro residues" evidence="1">
    <location>
        <begin position="48"/>
        <end position="58"/>
    </location>
</feature>
<keyword evidence="3" id="KW-1185">Reference proteome</keyword>
<name>A0A133VLA8_9EURY</name>
<organism evidence="2 3">
    <name type="scientific">candidate division MSBL1 archaeon SCGC-AAA382A20</name>
    <dbReference type="NCBI Taxonomy" id="1698280"/>
    <lineage>
        <taxon>Archaea</taxon>
        <taxon>Methanobacteriati</taxon>
        <taxon>Methanobacteriota</taxon>
        <taxon>candidate division MSBL1</taxon>
    </lineage>
</organism>
<evidence type="ECO:0000313" key="2">
    <source>
        <dbReference type="EMBL" id="KXB07207.1"/>
    </source>
</evidence>
<proteinExistence type="predicted"/>
<sequence length="133" mass="14453">MEDGVREIGRDLAGPLRDVGRVLDVPREVAPDRPVGEQLFPVHDPEPPRPPLYGPGPLEPLHCGADRAGGEAAALGQIALRDEPLAPGGDTVEYFPGDPVELPHGFPVKTARISLKKLVFYFNHLQITEGNYF</sequence>
<dbReference type="EMBL" id="LHYE01000013">
    <property type="protein sequence ID" value="KXB07207.1"/>
    <property type="molecule type" value="Genomic_DNA"/>
</dbReference>
<evidence type="ECO:0000313" key="3">
    <source>
        <dbReference type="Proteomes" id="UP000070263"/>
    </source>
</evidence>
<evidence type="ECO:0000256" key="1">
    <source>
        <dbReference type="SAM" id="MobiDB-lite"/>
    </source>
</evidence>